<keyword evidence="6" id="KW-1185">Reference proteome</keyword>
<keyword evidence="3" id="KW-0804">Transcription</keyword>
<gene>
    <name evidence="5" type="ORF">F904_02758</name>
</gene>
<proteinExistence type="predicted"/>
<dbReference type="AlphaFoldDB" id="N9MHP6"/>
<accession>N9MHP6</accession>
<feature type="domain" description="HTH araC/xylS-type" evidence="4">
    <location>
        <begin position="185"/>
        <end position="281"/>
    </location>
</feature>
<dbReference type="Proteomes" id="UP000013261">
    <property type="component" value="Unassembled WGS sequence"/>
</dbReference>
<comment type="caution">
    <text evidence="5">The sequence shown here is derived from an EMBL/GenBank/DDBJ whole genome shotgun (WGS) entry which is preliminary data.</text>
</comment>
<sequence length="281" mass="31997">MIMNINSSASIQADHLHRSLVKLAHADMARDYLCIRAKNQHGLSNIKVNQLHMGIILHGQQRLNTYNKQIELNAGDLFIIKPDTVADTVNIPDSETGEYLMILVPMCEEVIHAAQMIWAKPITDKTESILRFSITDFAESLLEWQTALFQHDLVKARLSIAAILVQLCQQHCADVLILPPLKLATQIYQWVIENPQHQWQSSEIEIRLGLSSATLRRKLSHEQTSLREIITQARLAYALELLYSNKLPMKTIAAKSGYQSTATFRERFMQRYEVDPAVLSL</sequence>
<dbReference type="SMART" id="SM00342">
    <property type="entry name" value="HTH_ARAC"/>
    <property type="match status" value="1"/>
</dbReference>
<dbReference type="HOGENOM" id="CLU_071578_1_0_6"/>
<evidence type="ECO:0000259" key="4">
    <source>
        <dbReference type="PROSITE" id="PS01124"/>
    </source>
</evidence>
<dbReference type="InterPro" id="IPR018060">
    <property type="entry name" value="HTH_AraC"/>
</dbReference>
<dbReference type="InterPro" id="IPR003313">
    <property type="entry name" value="AraC-bd"/>
</dbReference>
<dbReference type="eggNOG" id="COG2207">
    <property type="taxonomic scope" value="Bacteria"/>
</dbReference>
<evidence type="ECO:0000313" key="6">
    <source>
        <dbReference type="Proteomes" id="UP000013261"/>
    </source>
</evidence>
<keyword evidence="1" id="KW-0805">Transcription regulation</keyword>
<dbReference type="InterPro" id="IPR009057">
    <property type="entry name" value="Homeodomain-like_sf"/>
</dbReference>
<dbReference type="SUPFAM" id="SSF51215">
    <property type="entry name" value="Regulatory protein AraC"/>
    <property type="match status" value="1"/>
</dbReference>
<keyword evidence="2" id="KW-0238">DNA-binding</keyword>
<dbReference type="Pfam" id="PF12833">
    <property type="entry name" value="HTH_18"/>
    <property type="match status" value="1"/>
</dbReference>
<organism evidence="5 6">
    <name type="scientific">Acinetobacter dispersus</name>
    <dbReference type="NCBI Taxonomy" id="70348"/>
    <lineage>
        <taxon>Bacteria</taxon>
        <taxon>Pseudomonadati</taxon>
        <taxon>Pseudomonadota</taxon>
        <taxon>Gammaproteobacteria</taxon>
        <taxon>Moraxellales</taxon>
        <taxon>Moraxellaceae</taxon>
        <taxon>Acinetobacter</taxon>
    </lineage>
</organism>
<evidence type="ECO:0000256" key="3">
    <source>
        <dbReference type="ARBA" id="ARBA00023163"/>
    </source>
</evidence>
<name>N9MHP6_9GAMM</name>
<evidence type="ECO:0000256" key="2">
    <source>
        <dbReference type="ARBA" id="ARBA00023125"/>
    </source>
</evidence>
<dbReference type="PATRIC" id="fig|1217703.3.peg.2677"/>
<dbReference type="GO" id="GO:0000976">
    <property type="term" value="F:transcription cis-regulatory region binding"/>
    <property type="evidence" value="ECO:0007669"/>
    <property type="project" value="TreeGrafter"/>
</dbReference>
<dbReference type="Pfam" id="PF02311">
    <property type="entry name" value="AraC_binding"/>
    <property type="match status" value="1"/>
</dbReference>
<dbReference type="GO" id="GO:0003700">
    <property type="term" value="F:DNA-binding transcription factor activity"/>
    <property type="evidence" value="ECO:0007669"/>
    <property type="project" value="InterPro"/>
</dbReference>
<dbReference type="GO" id="GO:0005829">
    <property type="term" value="C:cytosol"/>
    <property type="evidence" value="ECO:0007669"/>
    <property type="project" value="TreeGrafter"/>
</dbReference>
<dbReference type="EMBL" id="APRL01000013">
    <property type="protein sequence ID" value="ENW92815.1"/>
    <property type="molecule type" value="Genomic_DNA"/>
</dbReference>
<dbReference type="InterPro" id="IPR037923">
    <property type="entry name" value="HTH-like"/>
</dbReference>
<evidence type="ECO:0000313" key="5">
    <source>
        <dbReference type="EMBL" id="ENW92815.1"/>
    </source>
</evidence>
<reference evidence="5 6" key="1">
    <citation type="submission" date="2013-02" db="EMBL/GenBank/DDBJ databases">
        <title>The Genome Sequence of Acinetobacter sp. ANC 4105.</title>
        <authorList>
            <consortium name="The Broad Institute Genome Sequencing Platform"/>
            <consortium name="The Broad Institute Genome Sequencing Center for Infectious Disease"/>
            <person name="Cerqueira G."/>
            <person name="Feldgarden M."/>
            <person name="Courvalin P."/>
            <person name="Perichon B."/>
            <person name="Grillot-Courvalin C."/>
            <person name="Clermont D."/>
            <person name="Rocha E."/>
            <person name="Yoon E.-J."/>
            <person name="Nemec A."/>
            <person name="Walker B."/>
            <person name="Young S.K."/>
            <person name="Zeng Q."/>
            <person name="Gargeya S."/>
            <person name="Fitzgerald M."/>
            <person name="Haas B."/>
            <person name="Abouelleil A."/>
            <person name="Alvarado L."/>
            <person name="Arachchi H.M."/>
            <person name="Berlin A.M."/>
            <person name="Chapman S.B."/>
            <person name="Dewar J."/>
            <person name="Goldberg J."/>
            <person name="Griggs A."/>
            <person name="Gujja S."/>
            <person name="Hansen M."/>
            <person name="Howarth C."/>
            <person name="Imamovic A."/>
            <person name="Larimer J."/>
            <person name="McCowan C."/>
            <person name="Murphy C."/>
            <person name="Neiman D."/>
            <person name="Pearson M."/>
            <person name="Priest M."/>
            <person name="Roberts A."/>
            <person name="Saif S."/>
            <person name="Shea T."/>
            <person name="Sisk P."/>
            <person name="Sykes S."/>
            <person name="Wortman J."/>
            <person name="Nusbaum C."/>
            <person name="Birren B."/>
        </authorList>
    </citation>
    <scope>NUCLEOTIDE SEQUENCE [LARGE SCALE GENOMIC DNA]</scope>
    <source>
        <strain evidence="5 6">ANC 4105</strain>
    </source>
</reference>
<dbReference type="PANTHER" id="PTHR47894">
    <property type="entry name" value="HTH-TYPE TRANSCRIPTIONAL REGULATOR GADX"/>
    <property type="match status" value="1"/>
</dbReference>
<evidence type="ECO:0000256" key="1">
    <source>
        <dbReference type="ARBA" id="ARBA00023015"/>
    </source>
</evidence>
<dbReference type="SUPFAM" id="SSF46689">
    <property type="entry name" value="Homeodomain-like"/>
    <property type="match status" value="1"/>
</dbReference>
<dbReference type="PROSITE" id="PS01124">
    <property type="entry name" value="HTH_ARAC_FAMILY_2"/>
    <property type="match status" value="1"/>
</dbReference>
<protein>
    <recommendedName>
        <fullName evidence="4">HTH araC/xylS-type domain-containing protein</fullName>
    </recommendedName>
</protein>
<dbReference type="PANTHER" id="PTHR47894:SF4">
    <property type="entry name" value="HTH-TYPE TRANSCRIPTIONAL REGULATOR GADX"/>
    <property type="match status" value="1"/>
</dbReference>
<dbReference type="Gene3D" id="1.10.10.60">
    <property type="entry name" value="Homeodomain-like"/>
    <property type="match status" value="1"/>
</dbReference>